<dbReference type="KEGG" id="nei:BG910_01530"/>
<keyword evidence="2" id="KW-1185">Reference proteome</keyword>
<reference evidence="1 2" key="1">
    <citation type="submission" date="2017-06" db="EMBL/GenBank/DDBJ databases">
        <title>Neisseria chenwenguii sp. nov., isolated from the intestinal contents of Tibetan Plateau Pika in Yushu, Qinghai Province, China.</title>
        <authorList>
            <person name="Zhang G."/>
        </authorList>
    </citation>
    <scope>NUCLEOTIDE SEQUENCE [LARGE SCALE GENOMIC DNA]</scope>
    <source>
        <strain evidence="1 2">10023</strain>
    </source>
</reference>
<proteinExistence type="predicted"/>
<sequence>MKKVPLSVMQGNCLPGRETCRLSADGLIDNSGSIAASDGGFAETVSDGLNNSGFIAAGATL</sequence>
<gene>
    <name evidence="1" type="ORF">BG910_01530</name>
</gene>
<organism evidence="1 2">
    <name type="scientific">Neisseria chenwenguii</name>
    <dbReference type="NCBI Taxonomy" id="1853278"/>
    <lineage>
        <taxon>Bacteria</taxon>
        <taxon>Pseudomonadati</taxon>
        <taxon>Pseudomonadota</taxon>
        <taxon>Betaproteobacteria</taxon>
        <taxon>Neisseriales</taxon>
        <taxon>Neisseriaceae</taxon>
        <taxon>Neisseria</taxon>
    </lineage>
</organism>
<dbReference type="Proteomes" id="UP000198238">
    <property type="component" value="Chromosome"/>
</dbReference>
<dbReference type="AlphaFoldDB" id="A0A220RZE3"/>
<name>A0A220RZE3_9NEIS</name>
<dbReference type="EMBL" id="CP022278">
    <property type="protein sequence ID" value="ASK26600.1"/>
    <property type="molecule type" value="Genomic_DNA"/>
</dbReference>
<evidence type="ECO:0000313" key="2">
    <source>
        <dbReference type="Proteomes" id="UP000198238"/>
    </source>
</evidence>
<evidence type="ECO:0000313" key="1">
    <source>
        <dbReference type="EMBL" id="ASK26600.1"/>
    </source>
</evidence>
<accession>A0A220RZE3</accession>
<protein>
    <submittedName>
        <fullName evidence="1">Uncharacterized protein</fullName>
    </submittedName>
</protein>